<feature type="domain" description="Nmd3 N-terminal" evidence="3">
    <location>
        <begin position="242"/>
        <end position="470"/>
    </location>
</feature>
<dbReference type="KEGG" id="prel:PRELSG_0217700"/>
<evidence type="ECO:0000313" key="4">
    <source>
        <dbReference type="EMBL" id="CRH03151.1"/>
    </source>
</evidence>
<dbReference type="Pfam" id="PF04981">
    <property type="entry name" value="NMD3"/>
    <property type="match status" value="1"/>
</dbReference>
<dbReference type="Proteomes" id="UP000220158">
    <property type="component" value="Chromosome 2"/>
</dbReference>
<evidence type="ECO:0000313" key="5">
    <source>
        <dbReference type="Proteomes" id="UP000220158"/>
    </source>
</evidence>
<dbReference type="VEuPathDB" id="PlasmoDB:PRELSG_0217700"/>
<organism evidence="4 5">
    <name type="scientific">Plasmodium relictum</name>
    <dbReference type="NCBI Taxonomy" id="85471"/>
    <lineage>
        <taxon>Eukaryota</taxon>
        <taxon>Sar</taxon>
        <taxon>Alveolata</taxon>
        <taxon>Apicomplexa</taxon>
        <taxon>Aconoidasida</taxon>
        <taxon>Haemosporida</taxon>
        <taxon>Plasmodiidae</taxon>
        <taxon>Plasmodium</taxon>
        <taxon>Plasmodium (Haemamoeba)</taxon>
    </lineage>
</organism>
<keyword evidence="2" id="KW-1133">Transmembrane helix</keyword>
<evidence type="ECO:0000256" key="1">
    <source>
        <dbReference type="SAM" id="MobiDB-lite"/>
    </source>
</evidence>
<dbReference type="InterPro" id="IPR039768">
    <property type="entry name" value="Nmd3"/>
</dbReference>
<dbReference type="GO" id="GO:0005737">
    <property type="term" value="C:cytoplasm"/>
    <property type="evidence" value="ECO:0007669"/>
    <property type="project" value="TreeGrafter"/>
</dbReference>
<keyword evidence="2" id="KW-0812">Transmembrane</keyword>
<dbReference type="GO" id="GO:0000055">
    <property type="term" value="P:ribosomal large subunit export from nucleus"/>
    <property type="evidence" value="ECO:0007669"/>
    <property type="project" value="TreeGrafter"/>
</dbReference>
<dbReference type="OrthoDB" id="203821at2759"/>
<dbReference type="AlphaFoldDB" id="A0A1J1HCY2"/>
<keyword evidence="2" id="KW-0472">Membrane</keyword>
<dbReference type="PANTHER" id="PTHR12746:SF2">
    <property type="entry name" value="60S RIBOSOMAL EXPORT PROTEIN NMD3"/>
    <property type="match status" value="1"/>
</dbReference>
<dbReference type="RefSeq" id="XP_028535637.1">
    <property type="nucleotide sequence ID" value="XM_028679971.1"/>
</dbReference>
<accession>A0A1J1HCY2</accession>
<dbReference type="InterPro" id="IPR007064">
    <property type="entry name" value="Nmd3_N"/>
</dbReference>
<dbReference type="PANTHER" id="PTHR12746">
    <property type="entry name" value="NONSENSE-MEDIATED MRNA DECAY PROTEIN 3"/>
    <property type="match status" value="1"/>
</dbReference>
<reference evidence="4 5" key="1">
    <citation type="submission" date="2015-04" db="EMBL/GenBank/DDBJ databases">
        <authorList>
            <consortium name="Pathogen Informatics"/>
        </authorList>
    </citation>
    <scope>NUCLEOTIDE SEQUENCE [LARGE SCALE GENOMIC DNA]</scope>
    <source>
        <strain evidence="4 5">SGS1</strain>
    </source>
</reference>
<proteinExistence type="predicted"/>
<gene>
    <name evidence="4" type="primary">NMD3</name>
    <name evidence="4" type="ORF">PRELSG_0217700</name>
</gene>
<dbReference type="EMBL" id="LN835297">
    <property type="protein sequence ID" value="CRH03151.1"/>
    <property type="molecule type" value="Genomic_DNA"/>
</dbReference>
<protein>
    <submittedName>
        <fullName evidence="4">60S ribosomal export protein NMD3, putative</fullName>
    </submittedName>
</protein>
<evidence type="ECO:0000256" key="2">
    <source>
        <dbReference type="SAM" id="Phobius"/>
    </source>
</evidence>
<dbReference type="GO" id="GO:0043023">
    <property type="term" value="F:ribosomal large subunit binding"/>
    <property type="evidence" value="ECO:0007669"/>
    <property type="project" value="InterPro"/>
</dbReference>
<evidence type="ECO:0000259" key="3">
    <source>
        <dbReference type="Pfam" id="PF04981"/>
    </source>
</evidence>
<keyword evidence="5" id="KW-1185">Reference proteome</keyword>
<feature type="region of interest" description="Disordered" evidence="1">
    <location>
        <begin position="1"/>
        <end position="33"/>
    </location>
</feature>
<sequence length="755" mass="88496">MNVKKEETEYQNNDKKEIETSKNDSLKDNSSETKLKSKIVKKVSFLDEKECIKKEEDNFKENKLKKSNDKINSINDSTKYNFNYNNLNDNYKNNIINGNSDRSNNIEEDILKNNYNCINFEYKDNTNGIIYEKIDKHEFIYNDKSIPSSKISLNEYEIKNILNENNENNKNEEQLVKNEINNSDFEKSYNNSINNYLSSSFVDILNTMHESKKDLNNNYGKNYVNKDQTDNLENNYVHFISCILCGDSIKANSSKMCNNCLLQNIESNSININKDTYLIYYCRECRRYLHNRWVYCELESKELLALCLKKVHKLKKLKIINAKFLYTEPHSKRLKIHLSVQEELINNFISEMELILHYVIKYTQCDDCKKKYTPYTYNTCVSVRQKVDHKKTLLFLESLLLKYNMNENIINIVTNPDGLDFHFLSRNDALKFCDFILSKTISKCKNSKHLINHDASNNTYNYLYTFSIDICPICKYDLIFFPKDLAMKYGIKSLFYLCIHVSIFIILINPFCFLNNVHISQERYNKYPFTPLLSKADAKVFLILNVEFINNDHYSKKGKNYVAINNNNKSLNIIDDNSSCYNGNINSNHNNKKKNNLKRKKKNINNSDEIQDDFSADYDITAGSFTDIKSCKSSSRKVKLDNLVYAFVELYDESNGSTILTKTCNAKHLKPGDYVNAYDLRKHSFDNEISLFLEKDDNYDIIIIDKVKSKEKLKIENELAVQNKNIETLKKVNEEDNINKIILNNCKDLENISIM</sequence>
<name>A0A1J1HCY2_PLARL</name>
<dbReference type="GO" id="GO:0005634">
    <property type="term" value="C:nucleus"/>
    <property type="evidence" value="ECO:0007669"/>
    <property type="project" value="TreeGrafter"/>
</dbReference>
<feature type="transmembrane region" description="Helical" evidence="2">
    <location>
        <begin position="494"/>
        <end position="514"/>
    </location>
</feature>
<dbReference type="GeneID" id="39734596"/>